<evidence type="ECO:0000256" key="1">
    <source>
        <dbReference type="SAM" id="MobiDB-lite"/>
    </source>
</evidence>
<feature type="transmembrane region" description="Helical" evidence="2">
    <location>
        <begin position="166"/>
        <end position="185"/>
    </location>
</feature>
<dbReference type="Proteomes" id="UP001596201">
    <property type="component" value="Unassembled WGS sequence"/>
</dbReference>
<proteinExistence type="predicted"/>
<evidence type="ECO:0000313" key="4">
    <source>
        <dbReference type="EMBL" id="MFC5366369.1"/>
    </source>
</evidence>
<dbReference type="InterPro" id="IPR055768">
    <property type="entry name" value="DUF7344"/>
</dbReference>
<comment type="caution">
    <text evidence="4">The sequence shown here is derived from an EMBL/GenBank/DDBJ whole genome shotgun (WGS) entry which is preliminary data.</text>
</comment>
<feature type="domain" description="DUF7344" evidence="3">
    <location>
        <begin position="37"/>
        <end position="111"/>
    </location>
</feature>
<evidence type="ECO:0000259" key="3">
    <source>
        <dbReference type="Pfam" id="PF24035"/>
    </source>
</evidence>
<feature type="region of interest" description="Disordered" evidence="1">
    <location>
        <begin position="1"/>
        <end position="34"/>
    </location>
</feature>
<dbReference type="EMBL" id="JBHSKX010000001">
    <property type="protein sequence ID" value="MFC5366369.1"/>
    <property type="molecule type" value="Genomic_DNA"/>
</dbReference>
<feature type="transmembrane region" description="Helical" evidence="2">
    <location>
        <begin position="140"/>
        <end position="160"/>
    </location>
</feature>
<keyword evidence="2" id="KW-0812">Transmembrane</keyword>
<feature type="compositionally biased region" description="Polar residues" evidence="1">
    <location>
        <begin position="16"/>
        <end position="32"/>
    </location>
</feature>
<accession>A0ABD5R8T0</accession>
<keyword evidence="2" id="KW-0472">Membrane</keyword>
<gene>
    <name evidence="4" type="ORF">ACFPJ5_05415</name>
</gene>
<evidence type="ECO:0000313" key="5">
    <source>
        <dbReference type="Proteomes" id="UP001596201"/>
    </source>
</evidence>
<organism evidence="4 5">
    <name type="scientific">Salinirubrum litoreum</name>
    <dbReference type="NCBI Taxonomy" id="1126234"/>
    <lineage>
        <taxon>Archaea</taxon>
        <taxon>Methanobacteriati</taxon>
        <taxon>Methanobacteriota</taxon>
        <taxon>Stenosarchaea group</taxon>
        <taxon>Halobacteria</taxon>
        <taxon>Halobacteriales</taxon>
        <taxon>Haloferacaceae</taxon>
        <taxon>Salinirubrum</taxon>
    </lineage>
</organism>
<dbReference type="AlphaFoldDB" id="A0ABD5R8T0"/>
<reference evidence="4 5" key="1">
    <citation type="journal article" date="2019" name="Int. J. Syst. Evol. Microbiol.">
        <title>The Global Catalogue of Microorganisms (GCM) 10K type strain sequencing project: providing services to taxonomists for standard genome sequencing and annotation.</title>
        <authorList>
            <consortium name="The Broad Institute Genomics Platform"/>
            <consortium name="The Broad Institute Genome Sequencing Center for Infectious Disease"/>
            <person name="Wu L."/>
            <person name="Ma J."/>
        </authorList>
    </citation>
    <scope>NUCLEOTIDE SEQUENCE [LARGE SCALE GENOMIC DNA]</scope>
    <source>
        <strain evidence="4 5">CGMCC 1.12237</strain>
    </source>
</reference>
<sequence length="190" mass="20418">MVSVPSSERGRDTEPATDSSRQTPEESASTLTPAVRHEVLVNDRRRAIVELLDDETTLRTLADEVARVEAGGGDPDRKTRQSVYITLHQCHLPKLDEFGVVTYDADRKQVRPAAGLWAIRAYRDRIAEYTTRRQEAVSPLPYAGLGLLGIGGLLAGAAGVAPTASWVVAAGAFLGVAGLAGRAVWSERRG</sequence>
<name>A0ABD5R8T0_9EURY</name>
<evidence type="ECO:0000256" key="2">
    <source>
        <dbReference type="SAM" id="Phobius"/>
    </source>
</evidence>
<dbReference type="Pfam" id="PF24035">
    <property type="entry name" value="DUF7344"/>
    <property type="match status" value="1"/>
</dbReference>
<keyword evidence="5" id="KW-1185">Reference proteome</keyword>
<keyword evidence="2" id="KW-1133">Transmembrane helix</keyword>
<protein>
    <submittedName>
        <fullName evidence="4">ArsR family transcriptional regulator</fullName>
    </submittedName>
</protein>
<dbReference type="RefSeq" id="WP_227228281.1">
    <property type="nucleotide sequence ID" value="NZ_JAJCVJ010000001.1"/>
</dbReference>